<keyword evidence="1" id="KW-0732">Signal</keyword>
<dbReference type="AlphaFoldDB" id="A0A3M6U1N0"/>
<feature type="signal peptide" evidence="1">
    <location>
        <begin position="1"/>
        <end position="24"/>
    </location>
</feature>
<evidence type="ECO:0000313" key="3">
    <source>
        <dbReference type="Proteomes" id="UP000275408"/>
    </source>
</evidence>
<feature type="chain" id="PRO_5017926928" description="Peptidase C1A papain C-terminal domain-containing protein" evidence="1">
    <location>
        <begin position="25"/>
        <end position="182"/>
    </location>
</feature>
<proteinExistence type="predicted"/>
<evidence type="ECO:0000256" key="1">
    <source>
        <dbReference type="SAM" id="SignalP"/>
    </source>
</evidence>
<evidence type="ECO:0008006" key="4">
    <source>
        <dbReference type="Google" id="ProtNLM"/>
    </source>
</evidence>
<dbReference type="Proteomes" id="UP000275408">
    <property type="component" value="Unassembled WGS sequence"/>
</dbReference>
<dbReference type="InterPro" id="IPR029034">
    <property type="entry name" value="Cystine-knot_cytokine"/>
</dbReference>
<evidence type="ECO:0000313" key="2">
    <source>
        <dbReference type="EMBL" id="RMX47434.1"/>
    </source>
</evidence>
<organism evidence="2 3">
    <name type="scientific">Pocillopora damicornis</name>
    <name type="common">Cauliflower coral</name>
    <name type="synonym">Millepora damicornis</name>
    <dbReference type="NCBI Taxonomy" id="46731"/>
    <lineage>
        <taxon>Eukaryota</taxon>
        <taxon>Metazoa</taxon>
        <taxon>Cnidaria</taxon>
        <taxon>Anthozoa</taxon>
        <taxon>Hexacorallia</taxon>
        <taxon>Scleractinia</taxon>
        <taxon>Astrocoeniina</taxon>
        <taxon>Pocilloporidae</taxon>
        <taxon>Pocillopora</taxon>
    </lineage>
</organism>
<dbReference type="SUPFAM" id="SSF57501">
    <property type="entry name" value="Cystine-knot cytokines"/>
    <property type="match status" value="1"/>
</dbReference>
<name>A0A3M6U1N0_POCDA</name>
<keyword evidence="3" id="KW-1185">Reference proteome</keyword>
<sequence length="182" mass="20024">MKSWGGGRKMVLLLICQLPLLTIQDDDKCQAITVAEAKDHLRLNGGGPLGAFNKNYMAFTLDEVKRNFKNLITMQPGNFSALATWAPLSFPASLGIGECMKDSGNCEGCGVVTDRGLNFYPRYVNEVNCKSLGNGCGQNRGKCEATVMTQKFFKDHGAQGNCNKDLKLDFYDMKMCCQCILL</sequence>
<protein>
    <recommendedName>
        <fullName evidence="4">Peptidase C1A papain C-terminal domain-containing protein</fullName>
    </recommendedName>
</protein>
<reference evidence="2 3" key="1">
    <citation type="journal article" date="2018" name="Sci. Rep.">
        <title>Comparative analysis of the Pocillopora damicornis genome highlights role of immune system in coral evolution.</title>
        <authorList>
            <person name="Cunning R."/>
            <person name="Bay R.A."/>
            <person name="Gillette P."/>
            <person name="Baker A.C."/>
            <person name="Traylor-Knowles N."/>
        </authorList>
    </citation>
    <scope>NUCLEOTIDE SEQUENCE [LARGE SCALE GENOMIC DNA]</scope>
    <source>
        <strain evidence="2">RSMAS</strain>
        <tissue evidence="2">Whole animal</tissue>
    </source>
</reference>
<dbReference type="EMBL" id="RCHS01002416">
    <property type="protein sequence ID" value="RMX47434.1"/>
    <property type="molecule type" value="Genomic_DNA"/>
</dbReference>
<gene>
    <name evidence="2" type="ORF">pdam_00002167</name>
</gene>
<accession>A0A3M6U1N0</accession>
<dbReference type="OrthoDB" id="5977230at2759"/>
<comment type="caution">
    <text evidence="2">The sequence shown here is derived from an EMBL/GenBank/DDBJ whole genome shotgun (WGS) entry which is preliminary data.</text>
</comment>